<sequence>MPLLKLKQALANVTLGDQVQLGATDAGAWRDIPAFVALTQHRLIEKSQTTDEFWFVVEKGE</sequence>
<protein>
    <submittedName>
        <fullName evidence="2">Response regulator SirA</fullName>
    </submittedName>
</protein>
<dbReference type="InterPro" id="IPR001455">
    <property type="entry name" value="TusA-like"/>
</dbReference>
<dbReference type="EMBL" id="CP011797">
    <property type="protein sequence ID" value="ATX76190.1"/>
    <property type="molecule type" value="Genomic_DNA"/>
</dbReference>
<organism evidence="2 3">
    <name type="scientific">Reinekea forsetii</name>
    <dbReference type="NCBI Taxonomy" id="1336806"/>
    <lineage>
        <taxon>Bacteria</taxon>
        <taxon>Pseudomonadati</taxon>
        <taxon>Pseudomonadota</taxon>
        <taxon>Gammaproteobacteria</taxon>
        <taxon>Oceanospirillales</taxon>
        <taxon>Saccharospirillaceae</taxon>
        <taxon>Reinekea</taxon>
    </lineage>
</organism>
<evidence type="ECO:0000313" key="3">
    <source>
        <dbReference type="Proteomes" id="UP000229757"/>
    </source>
</evidence>
<dbReference type="Pfam" id="PF01206">
    <property type="entry name" value="TusA"/>
    <property type="match status" value="1"/>
</dbReference>
<dbReference type="SUPFAM" id="SSF64307">
    <property type="entry name" value="SirA-like"/>
    <property type="match status" value="1"/>
</dbReference>
<reference evidence="2 3" key="1">
    <citation type="journal article" date="2017" name="Environ. Microbiol.">
        <title>Genomic and physiological analyses of 'Reinekea forsetii' reveal a versatile opportunistic lifestyle during spring algae blooms.</title>
        <authorList>
            <person name="Avci B."/>
            <person name="Hahnke R.L."/>
            <person name="Chafee M."/>
            <person name="Fischer T."/>
            <person name="Gruber-Vodicka H."/>
            <person name="Tegetmeyer H.E."/>
            <person name="Harder J."/>
            <person name="Fuchs B.M."/>
            <person name="Amann R.I."/>
            <person name="Teeling H."/>
        </authorList>
    </citation>
    <scope>NUCLEOTIDE SEQUENCE [LARGE SCALE GENOMIC DNA]</scope>
    <source>
        <strain evidence="2 3">Hel1_31_D35</strain>
    </source>
</reference>
<gene>
    <name evidence="2" type="primary">sirA</name>
    <name evidence="2" type="ORF">REIFOR_01035</name>
</gene>
<accession>A0A2K8KMX5</accession>
<dbReference type="Proteomes" id="UP000229757">
    <property type="component" value="Chromosome"/>
</dbReference>
<dbReference type="KEGG" id="rfo:REIFOR_01035"/>
<feature type="domain" description="UPF0033" evidence="1">
    <location>
        <begin position="1"/>
        <end position="59"/>
    </location>
</feature>
<name>A0A2K8KMX5_9GAMM</name>
<dbReference type="AlphaFoldDB" id="A0A2K8KMX5"/>
<proteinExistence type="predicted"/>
<dbReference type="CDD" id="cd00291">
    <property type="entry name" value="SirA_YedF_YeeD"/>
    <property type="match status" value="1"/>
</dbReference>
<dbReference type="Gene3D" id="3.30.110.40">
    <property type="entry name" value="TusA-like domain"/>
    <property type="match status" value="1"/>
</dbReference>
<evidence type="ECO:0000313" key="2">
    <source>
        <dbReference type="EMBL" id="ATX76190.1"/>
    </source>
</evidence>
<evidence type="ECO:0000259" key="1">
    <source>
        <dbReference type="Pfam" id="PF01206"/>
    </source>
</evidence>
<keyword evidence="3" id="KW-1185">Reference proteome</keyword>
<dbReference type="InterPro" id="IPR036868">
    <property type="entry name" value="TusA-like_sf"/>
</dbReference>